<dbReference type="InterPro" id="IPR003660">
    <property type="entry name" value="HAMP_dom"/>
</dbReference>
<evidence type="ECO:0000259" key="16">
    <source>
        <dbReference type="PROSITE" id="PS50112"/>
    </source>
</evidence>
<evidence type="ECO:0000256" key="8">
    <source>
        <dbReference type="ARBA" id="ARBA00022777"/>
    </source>
</evidence>
<keyword evidence="19" id="KW-1185">Reference proteome</keyword>
<dbReference type="InterPro" id="IPR005467">
    <property type="entry name" value="His_kinase_dom"/>
</dbReference>
<dbReference type="InterPro" id="IPR003661">
    <property type="entry name" value="HisK_dim/P_dom"/>
</dbReference>
<dbReference type="GO" id="GO:0030295">
    <property type="term" value="F:protein kinase activator activity"/>
    <property type="evidence" value="ECO:0007669"/>
    <property type="project" value="TreeGrafter"/>
</dbReference>
<evidence type="ECO:0000256" key="13">
    <source>
        <dbReference type="SAM" id="Coils"/>
    </source>
</evidence>
<dbReference type="PANTHER" id="PTHR42878:SF7">
    <property type="entry name" value="SENSOR HISTIDINE KINASE GLRK"/>
    <property type="match status" value="1"/>
</dbReference>
<dbReference type="InterPro" id="IPR003594">
    <property type="entry name" value="HATPase_dom"/>
</dbReference>
<keyword evidence="13" id="KW-0175">Coiled coil</keyword>
<dbReference type="Pfam" id="PF00512">
    <property type="entry name" value="HisKA"/>
    <property type="match status" value="1"/>
</dbReference>
<dbReference type="SUPFAM" id="SSF55785">
    <property type="entry name" value="PYP-like sensor domain (PAS domain)"/>
    <property type="match status" value="1"/>
</dbReference>
<dbReference type="KEGG" id="meiy:MIN45_P2129"/>
<dbReference type="Gene3D" id="3.30.450.20">
    <property type="entry name" value="PAS domain"/>
    <property type="match status" value="1"/>
</dbReference>
<protein>
    <recommendedName>
        <fullName evidence="3">histidine kinase</fullName>
        <ecNumber evidence="3">2.7.13.3</ecNumber>
    </recommendedName>
</protein>
<keyword evidence="5 18" id="KW-0808">Transferase</keyword>
<dbReference type="InterPro" id="IPR050351">
    <property type="entry name" value="BphY/WalK/GraS-like"/>
</dbReference>
<evidence type="ECO:0000256" key="5">
    <source>
        <dbReference type="ARBA" id="ARBA00022679"/>
    </source>
</evidence>
<evidence type="ECO:0000256" key="10">
    <source>
        <dbReference type="ARBA" id="ARBA00022989"/>
    </source>
</evidence>
<dbReference type="GO" id="GO:0007234">
    <property type="term" value="P:osmosensory signaling via phosphorelay pathway"/>
    <property type="evidence" value="ECO:0007669"/>
    <property type="project" value="TreeGrafter"/>
</dbReference>
<dbReference type="SUPFAM" id="SSF55874">
    <property type="entry name" value="ATPase domain of HSP90 chaperone/DNA topoisomerase II/histidine kinase"/>
    <property type="match status" value="1"/>
</dbReference>
<dbReference type="CDD" id="cd00130">
    <property type="entry name" value="PAS"/>
    <property type="match status" value="1"/>
</dbReference>
<keyword evidence="12 14" id="KW-0472">Membrane</keyword>
<keyword evidence="4" id="KW-0597">Phosphoprotein</keyword>
<dbReference type="PRINTS" id="PR00344">
    <property type="entry name" value="BCTRLSENSOR"/>
</dbReference>
<dbReference type="SMART" id="SM00091">
    <property type="entry name" value="PAS"/>
    <property type="match status" value="1"/>
</dbReference>
<dbReference type="PROSITE" id="PS50112">
    <property type="entry name" value="PAS"/>
    <property type="match status" value="1"/>
</dbReference>
<accession>A0AAU9CCW4</accession>
<dbReference type="Gene3D" id="3.30.565.10">
    <property type="entry name" value="Histidine kinase-like ATPase, C-terminal domain"/>
    <property type="match status" value="1"/>
</dbReference>
<dbReference type="CDD" id="cd00082">
    <property type="entry name" value="HisKA"/>
    <property type="match status" value="1"/>
</dbReference>
<dbReference type="InterPro" id="IPR017232">
    <property type="entry name" value="NtrY"/>
</dbReference>
<evidence type="ECO:0000256" key="4">
    <source>
        <dbReference type="ARBA" id="ARBA00022553"/>
    </source>
</evidence>
<gene>
    <name evidence="18" type="ORF">MIN45_P2129</name>
</gene>
<dbReference type="Pfam" id="PF00672">
    <property type="entry name" value="HAMP"/>
    <property type="match status" value="1"/>
</dbReference>
<evidence type="ECO:0000256" key="6">
    <source>
        <dbReference type="ARBA" id="ARBA00022692"/>
    </source>
</evidence>
<name>A0AAU9CCW4_9GAMM</name>
<dbReference type="CDD" id="cd06225">
    <property type="entry name" value="HAMP"/>
    <property type="match status" value="1"/>
</dbReference>
<dbReference type="InterPro" id="IPR013656">
    <property type="entry name" value="PAS_4"/>
</dbReference>
<feature type="transmembrane region" description="Helical" evidence="14">
    <location>
        <begin position="280"/>
        <end position="305"/>
    </location>
</feature>
<dbReference type="Pfam" id="PF02518">
    <property type="entry name" value="HATPase_c"/>
    <property type="match status" value="1"/>
</dbReference>
<evidence type="ECO:0000256" key="7">
    <source>
        <dbReference type="ARBA" id="ARBA00022741"/>
    </source>
</evidence>
<dbReference type="GO" id="GO:0000156">
    <property type="term" value="F:phosphorelay response regulator activity"/>
    <property type="evidence" value="ECO:0007669"/>
    <property type="project" value="TreeGrafter"/>
</dbReference>
<evidence type="ECO:0000256" key="12">
    <source>
        <dbReference type="ARBA" id="ARBA00023136"/>
    </source>
</evidence>
<evidence type="ECO:0000256" key="2">
    <source>
        <dbReference type="ARBA" id="ARBA00004141"/>
    </source>
</evidence>
<dbReference type="SUPFAM" id="SSF47384">
    <property type="entry name" value="Homodimeric domain of signal transducing histidine kinase"/>
    <property type="match status" value="1"/>
</dbReference>
<proteinExistence type="predicted"/>
<dbReference type="RefSeq" id="WP_286292268.1">
    <property type="nucleotide sequence ID" value="NZ_AP024718.1"/>
</dbReference>
<dbReference type="InterPro" id="IPR036890">
    <property type="entry name" value="HATPase_C_sf"/>
</dbReference>
<dbReference type="EC" id="2.7.13.3" evidence="3"/>
<dbReference type="CDD" id="cd00075">
    <property type="entry name" value="HATPase"/>
    <property type="match status" value="1"/>
</dbReference>
<dbReference type="GO" id="GO:0000155">
    <property type="term" value="F:phosphorelay sensor kinase activity"/>
    <property type="evidence" value="ECO:0007669"/>
    <property type="project" value="InterPro"/>
</dbReference>
<feature type="transmembrane region" description="Helical" evidence="14">
    <location>
        <begin position="75"/>
        <end position="99"/>
    </location>
</feature>
<reference evidence="19" key="1">
    <citation type="journal article" date="2024" name="Int. J. Syst. Evol. Microbiol.">
        <title>Methylomarinovum tepidoasis sp. nov., a moderately thermophilic methanotroph of the family Methylothermaceae isolated from a deep-sea hydrothermal field.</title>
        <authorList>
            <person name="Hirayama H."/>
            <person name="Takaki Y."/>
            <person name="Abe M."/>
            <person name="Miyazaki M."/>
            <person name="Uematsu K."/>
            <person name="Matsui Y."/>
            <person name="Takai K."/>
        </authorList>
    </citation>
    <scope>NUCLEOTIDE SEQUENCE [LARGE SCALE GENOMIC DNA]</scope>
    <source>
        <strain evidence="19">IN45</strain>
    </source>
</reference>
<dbReference type="PROSITE" id="PS50885">
    <property type="entry name" value="HAMP"/>
    <property type="match status" value="1"/>
</dbReference>
<dbReference type="AlphaFoldDB" id="A0AAU9CCW4"/>
<keyword evidence="11" id="KW-0902">Two-component regulatory system</keyword>
<feature type="domain" description="Histidine kinase" evidence="15">
    <location>
        <begin position="502"/>
        <end position="716"/>
    </location>
</feature>
<evidence type="ECO:0000256" key="3">
    <source>
        <dbReference type="ARBA" id="ARBA00012438"/>
    </source>
</evidence>
<organism evidence="18 19">
    <name type="scientific">Methylomarinovum tepidoasis</name>
    <dbReference type="NCBI Taxonomy" id="2840183"/>
    <lineage>
        <taxon>Bacteria</taxon>
        <taxon>Pseudomonadati</taxon>
        <taxon>Pseudomonadota</taxon>
        <taxon>Gammaproteobacteria</taxon>
        <taxon>Methylococcales</taxon>
        <taxon>Methylothermaceae</taxon>
        <taxon>Methylomarinovum</taxon>
    </lineage>
</organism>
<dbReference type="InterPro" id="IPR000014">
    <property type="entry name" value="PAS"/>
</dbReference>
<evidence type="ECO:0000256" key="11">
    <source>
        <dbReference type="ARBA" id="ARBA00023012"/>
    </source>
</evidence>
<dbReference type="PROSITE" id="PS50109">
    <property type="entry name" value="HIS_KIN"/>
    <property type="match status" value="1"/>
</dbReference>
<keyword evidence="7" id="KW-0547">Nucleotide-binding</keyword>
<evidence type="ECO:0000259" key="17">
    <source>
        <dbReference type="PROSITE" id="PS50885"/>
    </source>
</evidence>
<dbReference type="SUPFAM" id="SSF158472">
    <property type="entry name" value="HAMP domain-like"/>
    <property type="match status" value="1"/>
</dbReference>
<dbReference type="Proteomes" id="UP001321450">
    <property type="component" value="Chromosome"/>
</dbReference>
<dbReference type="PANTHER" id="PTHR42878">
    <property type="entry name" value="TWO-COMPONENT HISTIDINE KINASE"/>
    <property type="match status" value="1"/>
</dbReference>
<evidence type="ECO:0000313" key="19">
    <source>
        <dbReference type="Proteomes" id="UP001321450"/>
    </source>
</evidence>
<comment type="catalytic activity">
    <reaction evidence="1">
        <text>ATP + protein L-histidine = ADP + protein N-phospho-L-histidine.</text>
        <dbReference type="EC" id="2.7.13.3"/>
    </reaction>
</comment>
<dbReference type="SMART" id="SM00388">
    <property type="entry name" value="HisKA"/>
    <property type="match status" value="1"/>
</dbReference>
<feature type="domain" description="PAS" evidence="16">
    <location>
        <begin position="370"/>
        <end position="442"/>
    </location>
</feature>
<evidence type="ECO:0000256" key="9">
    <source>
        <dbReference type="ARBA" id="ARBA00022840"/>
    </source>
</evidence>
<feature type="domain" description="HAMP" evidence="17">
    <location>
        <begin position="306"/>
        <end position="358"/>
    </location>
</feature>
<dbReference type="Pfam" id="PF08448">
    <property type="entry name" value="PAS_4"/>
    <property type="match status" value="1"/>
</dbReference>
<evidence type="ECO:0000259" key="15">
    <source>
        <dbReference type="PROSITE" id="PS50109"/>
    </source>
</evidence>
<keyword evidence="8 18" id="KW-0418">Kinase</keyword>
<dbReference type="PIRSF" id="PIRSF037532">
    <property type="entry name" value="STHK_NtrY"/>
    <property type="match status" value="1"/>
</dbReference>
<dbReference type="Gene3D" id="1.10.287.130">
    <property type="match status" value="1"/>
</dbReference>
<dbReference type="GO" id="GO:0016020">
    <property type="term" value="C:membrane"/>
    <property type="evidence" value="ECO:0007669"/>
    <property type="project" value="UniProtKB-SubCell"/>
</dbReference>
<keyword evidence="10 14" id="KW-1133">Transmembrane helix</keyword>
<dbReference type="SMART" id="SM00304">
    <property type="entry name" value="HAMP"/>
    <property type="match status" value="1"/>
</dbReference>
<keyword evidence="9" id="KW-0067">ATP-binding</keyword>
<sequence>MRIPLSLGVLVLFAIILVPLHLMSSATQAASELNRWYSWLLLINVVGSLLLLGLVAANLWWLVRQFRKRAAGSRLALRMVLLFVFLALTPATIVFYYSFQFLHRSIDSWFDVEIDRAMDSSLELSKAALKQRMRTLLERTQHLGEALAQVPEDVRVIELDRLRSRSDAAELTLLTRQGRIVAVSSGSADLILPSLPDISLLTLARRSGYVGLDPAPGPVVDRNATSLLQIRVLVPVELDAPYFLQALYPLPARLNRLAHTVEQAYAHYQQMVYLRQSLKFSFSLTLALILSLSMLAAIWAAFLSIRRIVAPVKMLVQGTRAVAQGNLDKRLPILQKDDMGFLVSSFNTMTAHLARARDEAERSRREVEDQRAYLETVLGHLSSGVLTLNEQTRLNTANQAAQAILGIDFQAVRGQPLRALGEANPALKDLVRRIRDHLLERDGVWQEEIHLDAGHGQKVLLCRGSCLLGADGRRLGAVLVFDDITTLVQAQKHAAWSEMARRLAHEIKNPLTPIQLAAERLQHKLGPQVDERGGQVLERSTRTIVQQVEALKDMVNAFSEYARLPKLKRQPVDLGILIDEVVTLYPPTAGVEIDVDLPPELPVLQADPLRLRQVLHNLIKNALEAGQPPVHVEIGARMTESQGQPWLEWWVCDDGPGIEPQRARQIFDPYVTTKSKGTGLGLAIVRKIIEEHGGSIQLDPAWREGARFIIRLPIATANQEHSHA</sequence>
<feature type="coiled-coil region" evidence="13">
    <location>
        <begin position="350"/>
        <end position="377"/>
    </location>
</feature>
<dbReference type="SMART" id="SM00387">
    <property type="entry name" value="HATPase_c"/>
    <property type="match status" value="1"/>
</dbReference>
<dbReference type="Gene3D" id="6.10.340.10">
    <property type="match status" value="1"/>
</dbReference>
<dbReference type="EMBL" id="AP024718">
    <property type="protein sequence ID" value="BCX89756.1"/>
    <property type="molecule type" value="Genomic_DNA"/>
</dbReference>
<dbReference type="GO" id="GO:0005524">
    <property type="term" value="F:ATP binding"/>
    <property type="evidence" value="ECO:0007669"/>
    <property type="project" value="UniProtKB-KW"/>
</dbReference>
<evidence type="ECO:0000256" key="14">
    <source>
        <dbReference type="SAM" id="Phobius"/>
    </source>
</evidence>
<evidence type="ECO:0000313" key="18">
    <source>
        <dbReference type="EMBL" id="BCX89756.1"/>
    </source>
</evidence>
<dbReference type="InterPro" id="IPR004358">
    <property type="entry name" value="Sig_transdc_His_kin-like_C"/>
</dbReference>
<dbReference type="InterPro" id="IPR036097">
    <property type="entry name" value="HisK_dim/P_sf"/>
</dbReference>
<keyword evidence="6 14" id="KW-0812">Transmembrane</keyword>
<comment type="subcellular location">
    <subcellularLocation>
        <location evidence="2">Membrane</location>
        <topology evidence="2">Multi-pass membrane protein</topology>
    </subcellularLocation>
</comment>
<dbReference type="InterPro" id="IPR035965">
    <property type="entry name" value="PAS-like_dom_sf"/>
</dbReference>
<feature type="transmembrane region" description="Helical" evidence="14">
    <location>
        <begin position="39"/>
        <end position="63"/>
    </location>
</feature>
<evidence type="ECO:0000256" key="1">
    <source>
        <dbReference type="ARBA" id="ARBA00000085"/>
    </source>
</evidence>